<gene>
    <name evidence="4" type="ordered locus">SBI_08174</name>
</gene>
<dbReference type="Pfam" id="PF05593">
    <property type="entry name" value="RHS_repeat"/>
    <property type="match status" value="9"/>
</dbReference>
<dbReference type="InterPro" id="IPR031325">
    <property type="entry name" value="RHS_repeat"/>
</dbReference>
<dbReference type="InterPro" id="IPR050708">
    <property type="entry name" value="T6SS_VgrG/RHS"/>
</dbReference>
<dbReference type="Pfam" id="PF21725">
    <property type="entry name" value="T7SS_signal"/>
    <property type="match status" value="1"/>
</dbReference>
<feature type="region of interest" description="Disordered" evidence="1">
    <location>
        <begin position="1"/>
        <end position="29"/>
    </location>
</feature>
<dbReference type="PATRIC" id="fig|749414.3.peg.8409"/>
<dbReference type="eggNOG" id="COG3209">
    <property type="taxonomic scope" value="Bacteria"/>
</dbReference>
<feature type="domain" description="Putative T7SS secretion signal" evidence="3">
    <location>
        <begin position="15"/>
        <end position="193"/>
    </location>
</feature>
<feature type="domain" description="DUF6531" evidence="2">
    <location>
        <begin position="342"/>
        <end position="414"/>
    </location>
</feature>
<dbReference type="InterPro" id="IPR045351">
    <property type="entry name" value="DUF6531"/>
</dbReference>
<sequence length="1507" mass="167039">MTQGDSAGDGSAERIPQGAEPSDVIYGNPSDVDDLVVKLRAYAGAFKDGRDQLDALMLMDWTGAGSEGFENATRKLPRELESAQTYFNAAANALDAYADKLRSVQKRVKPIIEDADAARAASKKYWKDYNDYIAAENRGDDPLPERPPEDDPGISALEGCYRRLDKLEGELQPVIDAAKKKLAKAAEKAPDKPPAPKGWNKVKKGLGDFVGGTGDTLYDWYEGFDDLVKDGPQGLGLHLAGIQDGIAYAVDHPKEFAKAVTNWDEWQRNPARAAGQLTPELLLALATGGSGTARRAGSTAKNAAQRLLNRERALRRDGSARKRTDSDPKRNCTPGGEKCTTGEPIDVATGEMVMSATDVSLPGALPLVLERHYVSGHPCGGWFGRTWAGTLDQRLEIDDSGVVYVTDDGMLLTYPVPERDVPVLPASGPRWPLCWDGKPDGTFTVTIPEQNRTLHFTPLPAGGRELVLTAITDRTGVGDRIGIMYDELGAPTEIAHSGGYRLAVDTDPALPRITSLRLLHGEEYERNTTLISFGYDQAGNLTEVINSTSLPLRYQYDDQHRITSWTDRNGTTYAYVYDHRGRVLRTIGPDGILSGRLHYDTQARTTRYTDSQGNTTTYLCNEAYRVIEQTDPLGNTTRTQWDENNRHPIAVTDPLGHTTRYHYDDQGHLAGVEMPDSTVTEAVYDDWGLPVEVREPNSAIWRHTYNQHGSRTSTTDPSGATTHYAYDTSGHLSSITDPLGHTTHVTTDAAGLPVTVTDPLGHTTRIRRGPHGRITAITDPLGHTTRIRRGPQGRIPAITDPLGHTPRHGWTIEGKPAWRQDPDGAREVWQWDTEGNLAHHTDKAGHTTTHTHTHFDLPATRTDPDGAHYAFEYDTELRLTAVTNPQGRTWTYTYDGAGRLTAETDFNGRTLTYAHDEAGRLISRTNGAGEPLTYTRDTLGRTIATRTADGTETTFGYDAAGRLTQAANPDTDVRRTYDARGRVLTETVNGHATRYAYDQAGNRTARITRSGLRSEWIYDATGRPTMLTTADNSLHFAYDAAGRETTRTFGDDVSLTQTWDSLDRLTAQTLTHGNTSTLLQHREYAYRPDDHLTEIRELTSGTRRFDLDPIGRVTAVHAHGWTETYAYDAAGNLTHATAPDHEAPGDRQFTGTILHRAGRTIYEHDAQGRLVRRTRKLLNGQTRTWTYTWNAEDRLTDATTPDGEHWHYIYDPLGRRTAKQRLGDDGTVTDQVRFTWDGTRLAEQTTSDGTTTTWDYAPGTHRPLSQTERRTPLDPMEEKASPILHLTDTTPQSEYDARFHAIITDLVGTPTELVTPNGTLAWQHRTTLWGTPLPTPPSAIDCPLRFPGQYADPETGLHYNYFRHYHPETARYTTPDPLGLEPAPNHHGYVVSPLGSSDVLGLAPDCDDLGEDWQTNPVETIPGSSGCEDVAREIQRRIGGERMRITDSMGAPQIGKYRGQDTFWGHHDVLVKNGRVYDSWTGRKGESMDEYLAHWEYGEYLRFDPAP</sequence>
<evidence type="ECO:0000256" key="1">
    <source>
        <dbReference type="SAM" id="MobiDB-lite"/>
    </source>
</evidence>
<protein>
    <submittedName>
        <fullName evidence="4">Rhs protein</fullName>
    </submittedName>
</protein>
<feature type="compositionally biased region" description="Basic and acidic residues" evidence="1">
    <location>
        <begin position="311"/>
        <end position="330"/>
    </location>
</feature>
<evidence type="ECO:0000259" key="2">
    <source>
        <dbReference type="Pfam" id="PF20148"/>
    </source>
</evidence>
<dbReference type="Pfam" id="PF20148">
    <property type="entry name" value="DUF6531"/>
    <property type="match status" value="1"/>
</dbReference>
<evidence type="ECO:0000313" key="4">
    <source>
        <dbReference type="EMBL" id="ADI11292.1"/>
    </source>
</evidence>
<dbReference type="EMBL" id="CP002047">
    <property type="protein sequence ID" value="ADI11292.1"/>
    <property type="molecule type" value="Genomic_DNA"/>
</dbReference>
<dbReference type="STRING" id="749414.SBI_08174"/>
<dbReference type="HOGENOM" id="CLU_001218_1_2_11"/>
<dbReference type="NCBIfam" id="TIGR03696">
    <property type="entry name" value="Rhs_assc_core"/>
    <property type="match status" value="1"/>
</dbReference>
<organism evidence="4 5">
    <name type="scientific">Streptomyces bingchenggensis (strain BCW-1)</name>
    <dbReference type="NCBI Taxonomy" id="749414"/>
    <lineage>
        <taxon>Bacteria</taxon>
        <taxon>Bacillati</taxon>
        <taxon>Actinomycetota</taxon>
        <taxon>Actinomycetes</taxon>
        <taxon>Kitasatosporales</taxon>
        <taxon>Streptomycetaceae</taxon>
        <taxon>Streptomyces</taxon>
    </lineage>
</organism>
<dbReference type="NCBIfam" id="TIGR01643">
    <property type="entry name" value="YD_repeat_2x"/>
    <property type="match status" value="16"/>
</dbReference>
<feature type="region of interest" description="Disordered" evidence="1">
    <location>
        <begin position="1245"/>
        <end position="1275"/>
    </location>
</feature>
<dbReference type="InterPro" id="IPR006530">
    <property type="entry name" value="YD"/>
</dbReference>
<keyword evidence="5" id="KW-1185">Reference proteome</keyword>
<feature type="region of interest" description="Disordered" evidence="1">
    <location>
        <begin position="783"/>
        <end position="807"/>
    </location>
</feature>
<dbReference type="Proteomes" id="UP000000377">
    <property type="component" value="Chromosome"/>
</dbReference>
<dbReference type="PANTHER" id="PTHR32305:SF15">
    <property type="entry name" value="PROTEIN RHSA-RELATED"/>
    <property type="match status" value="1"/>
</dbReference>
<dbReference type="InterPro" id="IPR049082">
    <property type="entry name" value="T7SS_signal"/>
</dbReference>
<dbReference type="RefSeq" id="WP_014180742.1">
    <property type="nucleotide sequence ID" value="NC_016582.1"/>
</dbReference>
<evidence type="ECO:0000313" key="5">
    <source>
        <dbReference type="Proteomes" id="UP000000377"/>
    </source>
</evidence>
<name>D7CIB4_STRBB</name>
<dbReference type="KEGG" id="sbh:SBI_08174"/>
<reference evidence="4 5" key="1">
    <citation type="journal article" date="2010" name="J. Bacteriol.">
        <title>Genome sequence of the milbemycin-producing bacterium Streptomyces bingchenggensis.</title>
        <authorList>
            <person name="Wang X.J."/>
            <person name="Yan Y.J."/>
            <person name="Zhang B."/>
            <person name="An J."/>
            <person name="Wang J.J."/>
            <person name="Tian J."/>
            <person name="Jiang L."/>
            <person name="Chen Y.H."/>
            <person name="Huang S.X."/>
            <person name="Yin M."/>
            <person name="Zhang J."/>
            <person name="Gao A.L."/>
            <person name="Liu C.X."/>
            <person name="Zhu Z.X."/>
            <person name="Xiang W.S."/>
        </authorList>
    </citation>
    <scope>NUCLEOTIDE SEQUENCE [LARGE SCALE GENOMIC DNA]</scope>
    <source>
        <strain evidence="4 5">BCW-1</strain>
    </source>
</reference>
<evidence type="ECO:0000259" key="3">
    <source>
        <dbReference type="Pfam" id="PF21725"/>
    </source>
</evidence>
<dbReference type="PANTHER" id="PTHR32305">
    <property type="match status" value="1"/>
</dbReference>
<dbReference type="Gene3D" id="2.180.10.10">
    <property type="entry name" value="RHS repeat-associated core"/>
    <property type="match status" value="3"/>
</dbReference>
<dbReference type="InterPro" id="IPR022385">
    <property type="entry name" value="Rhs_assc_core"/>
</dbReference>
<feature type="region of interest" description="Disordered" evidence="1">
    <location>
        <begin position="311"/>
        <end position="343"/>
    </location>
</feature>
<accession>D7CIB4</accession>
<proteinExistence type="predicted"/>